<dbReference type="Gene3D" id="6.10.340.10">
    <property type="match status" value="1"/>
</dbReference>
<evidence type="ECO:0000313" key="15">
    <source>
        <dbReference type="Proteomes" id="UP000548582"/>
    </source>
</evidence>
<keyword evidence="9" id="KW-0902">Two-component regulatory system</keyword>
<dbReference type="InterPro" id="IPR003661">
    <property type="entry name" value="HisK_dim/P_dom"/>
</dbReference>
<dbReference type="PANTHER" id="PTHR45436">
    <property type="entry name" value="SENSOR HISTIDINE KINASE YKOH"/>
    <property type="match status" value="1"/>
</dbReference>
<dbReference type="Pfam" id="PF00672">
    <property type="entry name" value="HAMP"/>
    <property type="match status" value="1"/>
</dbReference>
<evidence type="ECO:0000256" key="2">
    <source>
        <dbReference type="ARBA" id="ARBA00004370"/>
    </source>
</evidence>
<dbReference type="SUPFAM" id="SSF158472">
    <property type="entry name" value="HAMP domain-like"/>
    <property type="match status" value="1"/>
</dbReference>
<dbReference type="SMART" id="SM00304">
    <property type="entry name" value="HAMP"/>
    <property type="match status" value="1"/>
</dbReference>
<comment type="catalytic activity">
    <reaction evidence="1">
        <text>ATP + protein L-histidine = ADP + protein N-phospho-L-histidine.</text>
        <dbReference type="EC" id="2.7.13.3"/>
    </reaction>
</comment>
<dbReference type="GO" id="GO:0005886">
    <property type="term" value="C:plasma membrane"/>
    <property type="evidence" value="ECO:0007669"/>
    <property type="project" value="TreeGrafter"/>
</dbReference>
<evidence type="ECO:0000259" key="12">
    <source>
        <dbReference type="PROSITE" id="PS50109"/>
    </source>
</evidence>
<evidence type="ECO:0000256" key="11">
    <source>
        <dbReference type="SAM" id="Phobius"/>
    </source>
</evidence>
<evidence type="ECO:0000256" key="9">
    <source>
        <dbReference type="ARBA" id="ARBA00023012"/>
    </source>
</evidence>
<evidence type="ECO:0000256" key="7">
    <source>
        <dbReference type="ARBA" id="ARBA00022777"/>
    </source>
</evidence>
<dbReference type="RefSeq" id="WP_170052320.1">
    <property type="nucleotide sequence ID" value="NZ_JABBKX010000001.1"/>
</dbReference>
<dbReference type="CDD" id="cd00075">
    <property type="entry name" value="HATPase"/>
    <property type="match status" value="1"/>
</dbReference>
<sequence>MIRRSFALRAALGAAGLMLLASLLGAGWVWYAAEQELRAQRDLALAAEAEALIREYEILGVAGLAEQARAVARRQGPILVLLQTIDGIPIAGNFPGVRPPVLRGFATFPGGTADAGVRALGTMLPPGMNLILAAELAPISRAATRLAWAPAFAAGCAAIIALLLGYVAARRIERRIAGVGAAARAIMDGDLTRRLPQAGEGDEFDRLAGTLNTMLGRIEALMQAQRQVTDDIAHDLRTPLARLRQRIESALASARDPDGDAATLEESLTELDQVLATFAALLRIARAESGAPRAGFRPIDLSGLVGAVAEAYEAVAEEAGRTLSQDIAPGIGMDGDAALLRQAVANLLDNALVHGGPHVGLRLAPGPVIEVTDDGPGIPPEEREAVTRRFHRLDASRNTPGTGLGLALVAATAKLHGGRFEVLDGPGGRGATMRLTLGGR</sequence>
<dbReference type="SMART" id="SM00388">
    <property type="entry name" value="HisKA"/>
    <property type="match status" value="1"/>
</dbReference>
<gene>
    <name evidence="14" type="ORF">GWK16_02160</name>
</gene>
<dbReference type="InterPro" id="IPR036890">
    <property type="entry name" value="HATPase_C_sf"/>
</dbReference>
<dbReference type="Proteomes" id="UP000548582">
    <property type="component" value="Unassembled WGS sequence"/>
</dbReference>
<dbReference type="InterPro" id="IPR050428">
    <property type="entry name" value="TCS_sensor_his_kinase"/>
</dbReference>
<organism evidence="14 15">
    <name type="scientific">Neoroseomonas marina</name>
    <dbReference type="NCBI Taxonomy" id="1232220"/>
    <lineage>
        <taxon>Bacteria</taxon>
        <taxon>Pseudomonadati</taxon>
        <taxon>Pseudomonadota</taxon>
        <taxon>Alphaproteobacteria</taxon>
        <taxon>Acetobacterales</taxon>
        <taxon>Acetobacteraceae</taxon>
        <taxon>Neoroseomonas</taxon>
    </lineage>
</organism>
<dbReference type="PROSITE" id="PS50109">
    <property type="entry name" value="HIS_KIN"/>
    <property type="match status" value="1"/>
</dbReference>
<dbReference type="SUPFAM" id="SSF55874">
    <property type="entry name" value="ATPase domain of HSP90 chaperone/DNA topoisomerase II/histidine kinase"/>
    <property type="match status" value="1"/>
</dbReference>
<dbReference type="Pfam" id="PF02518">
    <property type="entry name" value="HATPase_c"/>
    <property type="match status" value="1"/>
</dbReference>
<comment type="subcellular location">
    <subcellularLocation>
        <location evidence="2">Membrane</location>
    </subcellularLocation>
</comment>
<keyword evidence="15" id="KW-1185">Reference proteome</keyword>
<feature type="transmembrane region" description="Helical" evidence="11">
    <location>
        <begin position="146"/>
        <end position="169"/>
    </location>
</feature>
<evidence type="ECO:0000256" key="1">
    <source>
        <dbReference type="ARBA" id="ARBA00000085"/>
    </source>
</evidence>
<dbReference type="InterPro" id="IPR003594">
    <property type="entry name" value="HATPase_dom"/>
</dbReference>
<dbReference type="AlphaFoldDB" id="A0A848E9Q7"/>
<dbReference type="SMART" id="SM00387">
    <property type="entry name" value="HATPase_c"/>
    <property type="match status" value="1"/>
</dbReference>
<dbReference type="PRINTS" id="PR00344">
    <property type="entry name" value="BCTRLSENSOR"/>
</dbReference>
<dbReference type="Gene3D" id="1.10.287.130">
    <property type="match status" value="1"/>
</dbReference>
<accession>A0A848E9Q7</accession>
<dbReference type="EMBL" id="JABBKX010000001">
    <property type="protein sequence ID" value="NMJ40028.1"/>
    <property type="molecule type" value="Genomic_DNA"/>
</dbReference>
<evidence type="ECO:0000259" key="13">
    <source>
        <dbReference type="PROSITE" id="PS50885"/>
    </source>
</evidence>
<dbReference type="SUPFAM" id="SSF47384">
    <property type="entry name" value="Homodimeric domain of signal transducing histidine kinase"/>
    <property type="match status" value="1"/>
</dbReference>
<protein>
    <recommendedName>
        <fullName evidence="3">histidine kinase</fullName>
        <ecNumber evidence="3">2.7.13.3</ecNumber>
    </recommendedName>
</protein>
<dbReference type="Gene3D" id="3.30.565.10">
    <property type="entry name" value="Histidine kinase-like ATPase, C-terminal domain"/>
    <property type="match status" value="1"/>
</dbReference>
<feature type="domain" description="HAMP" evidence="13">
    <location>
        <begin position="170"/>
        <end position="223"/>
    </location>
</feature>
<dbReference type="GO" id="GO:0000155">
    <property type="term" value="F:phosphorelay sensor kinase activity"/>
    <property type="evidence" value="ECO:0007669"/>
    <property type="project" value="InterPro"/>
</dbReference>
<dbReference type="CDD" id="cd00082">
    <property type="entry name" value="HisKA"/>
    <property type="match status" value="1"/>
</dbReference>
<feature type="domain" description="Histidine kinase" evidence="12">
    <location>
        <begin position="231"/>
        <end position="440"/>
    </location>
</feature>
<reference evidence="14 15" key="1">
    <citation type="submission" date="2020-03" db="EMBL/GenBank/DDBJ databases">
        <authorList>
            <person name="Sun Q."/>
        </authorList>
    </citation>
    <scope>NUCLEOTIDE SEQUENCE [LARGE SCALE GENOMIC DNA]</scope>
    <source>
        <strain evidence="14 15">JC162</strain>
    </source>
</reference>
<dbReference type="EC" id="2.7.13.3" evidence="3"/>
<dbReference type="Pfam" id="PF00512">
    <property type="entry name" value="HisKA"/>
    <property type="match status" value="1"/>
</dbReference>
<keyword evidence="10 11" id="KW-0472">Membrane</keyword>
<keyword evidence="8 11" id="KW-1133">Transmembrane helix</keyword>
<evidence type="ECO:0000313" key="14">
    <source>
        <dbReference type="EMBL" id="NMJ40028.1"/>
    </source>
</evidence>
<dbReference type="InterPro" id="IPR036097">
    <property type="entry name" value="HisK_dim/P_sf"/>
</dbReference>
<dbReference type="PANTHER" id="PTHR45436:SF8">
    <property type="entry name" value="HISTIDINE KINASE"/>
    <property type="match status" value="1"/>
</dbReference>
<evidence type="ECO:0000256" key="3">
    <source>
        <dbReference type="ARBA" id="ARBA00012438"/>
    </source>
</evidence>
<keyword evidence="4" id="KW-0597">Phosphoprotein</keyword>
<keyword evidence="7 14" id="KW-0418">Kinase</keyword>
<proteinExistence type="predicted"/>
<evidence type="ECO:0000256" key="4">
    <source>
        <dbReference type="ARBA" id="ARBA00022553"/>
    </source>
</evidence>
<dbReference type="InterPro" id="IPR004358">
    <property type="entry name" value="Sig_transdc_His_kin-like_C"/>
</dbReference>
<keyword evidence="6 11" id="KW-0812">Transmembrane</keyword>
<dbReference type="InterPro" id="IPR005467">
    <property type="entry name" value="His_kinase_dom"/>
</dbReference>
<evidence type="ECO:0000256" key="5">
    <source>
        <dbReference type="ARBA" id="ARBA00022679"/>
    </source>
</evidence>
<dbReference type="InterPro" id="IPR003660">
    <property type="entry name" value="HAMP_dom"/>
</dbReference>
<dbReference type="CDD" id="cd06225">
    <property type="entry name" value="HAMP"/>
    <property type="match status" value="1"/>
</dbReference>
<comment type="caution">
    <text evidence="14">The sequence shown here is derived from an EMBL/GenBank/DDBJ whole genome shotgun (WGS) entry which is preliminary data.</text>
</comment>
<evidence type="ECO:0000256" key="8">
    <source>
        <dbReference type="ARBA" id="ARBA00022989"/>
    </source>
</evidence>
<evidence type="ECO:0000256" key="6">
    <source>
        <dbReference type="ARBA" id="ARBA00022692"/>
    </source>
</evidence>
<dbReference type="PROSITE" id="PS50885">
    <property type="entry name" value="HAMP"/>
    <property type="match status" value="1"/>
</dbReference>
<keyword evidence="5" id="KW-0808">Transferase</keyword>
<evidence type="ECO:0000256" key="10">
    <source>
        <dbReference type="ARBA" id="ARBA00023136"/>
    </source>
</evidence>
<name>A0A848E9Q7_9PROT</name>